<evidence type="ECO:0000313" key="1">
    <source>
        <dbReference type="EMBL" id="RNA35958.1"/>
    </source>
</evidence>
<accession>A0A3M7SKB4</accession>
<sequence length="169" mass="19180">MTLWCFIFGIKHLLTSCSVKSLSQLAVSKALFNLAYSPWLYLYLLLVDTSDVQVASWYSHVSLMCACSRAPSGAESFTALEKNFNRKTTLTFKVFKIGIDSIMFLTISLGTFNHSSKGMLFRSSTDVIFVLTILLSIQNSYDHDFSFFAPIEPFQPVQYSQKRLFYSSI</sequence>
<organism evidence="1 2">
    <name type="scientific">Brachionus plicatilis</name>
    <name type="common">Marine rotifer</name>
    <name type="synonym">Brachionus muelleri</name>
    <dbReference type="NCBI Taxonomy" id="10195"/>
    <lineage>
        <taxon>Eukaryota</taxon>
        <taxon>Metazoa</taxon>
        <taxon>Spiralia</taxon>
        <taxon>Gnathifera</taxon>
        <taxon>Rotifera</taxon>
        <taxon>Eurotatoria</taxon>
        <taxon>Monogononta</taxon>
        <taxon>Pseudotrocha</taxon>
        <taxon>Ploima</taxon>
        <taxon>Brachionidae</taxon>
        <taxon>Brachionus</taxon>
    </lineage>
</organism>
<comment type="caution">
    <text evidence="1">The sequence shown here is derived from an EMBL/GenBank/DDBJ whole genome shotgun (WGS) entry which is preliminary data.</text>
</comment>
<dbReference type="AlphaFoldDB" id="A0A3M7SKB4"/>
<name>A0A3M7SKB4_BRAPC</name>
<protein>
    <submittedName>
        <fullName evidence="1">Uncharacterized protein</fullName>
    </submittedName>
</protein>
<reference evidence="1 2" key="1">
    <citation type="journal article" date="2018" name="Sci. Rep.">
        <title>Genomic signatures of local adaptation to the degree of environmental predictability in rotifers.</title>
        <authorList>
            <person name="Franch-Gras L."/>
            <person name="Hahn C."/>
            <person name="Garcia-Roger E.M."/>
            <person name="Carmona M.J."/>
            <person name="Serra M."/>
            <person name="Gomez A."/>
        </authorList>
    </citation>
    <scope>NUCLEOTIDE SEQUENCE [LARGE SCALE GENOMIC DNA]</scope>
    <source>
        <strain evidence="1">HYR1</strain>
    </source>
</reference>
<dbReference type="EMBL" id="REGN01001266">
    <property type="protein sequence ID" value="RNA35958.1"/>
    <property type="molecule type" value="Genomic_DNA"/>
</dbReference>
<proteinExistence type="predicted"/>
<evidence type="ECO:0000313" key="2">
    <source>
        <dbReference type="Proteomes" id="UP000276133"/>
    </source>
</evidence>
<keyword evidence="2" id="KW-1185">Reference proteome</keyword>
<gene>
    <name evidence="1" type="ORF">BpHYR1_014422</name>
</gene>
<dbReference type="Proteomes" id="UP000276133">
    <property type="component" value="Unassembled WGS sequence"/>
</dbReference>